<keyword evidence="9" id="KW-1133">Transmembrane helix</keyword>
<dbReference type="InterPro" id="IPR002528">
    <property type="entry name" value="MATE_fam"/>
</dbReference>
<comment type="function">
    <text evidence="1">Multidrug efflux pump.</text>
</comment>
<proteinExistence type="inferred from homology"/>
<keyword evidence="11" id="KW-0472">Membrane</keyword>
<evidence type="ECO:0000256" key="2">
    <source>
        <dbReference type="ARBA" id="ARBA00004651"/>
    </source>
</evidence>
<gene>
    <name evidence="13" type="ORF">WMQ36_28710</name>
</gene>
<organism evidence="13 14">
    <name type="scientific">Enterocloster hominis</name>
    <name type="common">ex Hitch et al. 2024</name>
    <dbReference type="NCBI Taxonomy" id="1917870"/>
    <lineage>
        <taxon>Bacteria</taxon>
        <taxon>Bacillati</taxon>
        <taxon>Bacillota</taxon>
        <taxon>Clostridia</taxon>
        <taxon>Lachnospirales</taxon>
        <taxon>Lachnospiraceae</taxon>
        <taxon>Enterocloster</taxon>
    </lineage>
</organism>
<dbReference type="Pfam" id="PF01554">
    <property type="entry name" value="MatE"/>
    <property type="match status" value="2"/>
</dbReference>
<evidence type="ECO:0000256" key="11">
    <source>
        <dbReference type="ARBA" id="ARBA00023136"/>
    </source>
</evidence>
<evidence type="ECO:0000256" key="4">
    <source>
        <dbReference type="ARBA" id="ARBA00020268"/>
    </source>
</evidence>
<dbReference type="RefSeq" id="WP_040380225.1">
    <property type="nucleotide sequence ID" value="NZ_JBBMFM010000242.1"/>
</dbReference>
<evidence type="ECO:0000256" key="6">
    <source>
        <dbReference type="ARBA" id="ARBA00022449"/>
    </source>
</evidence>
<evidence type="ECO:0000256" key="7">
    <source>
        <dbReference type="ARBA" id="ARBA00022475"/>
    </source>
</evidence>
<evidence type="ECO:0000256" key="1">
    <source>
        <dbReference type="ARBA" id="ARBA00003408"/>
    </source>
</evidence>
<evidence type="ECO:0000256" key="5">
    <source>
        <dbReference type="ARBA" id="ARBA00022448"/>
    </source>
</evidence>
<dbReference type="InterPro" id="IPR050222">
    <property type="entry name" value="MATE_MdtK"/>
</dbReference>
<reference evidence="13 14" key="1">
    <citation type="submission" date="2024-03" db="EMBL/GenBank/DDBJ databases">
        <title>Human intestinal bacterial collection.</title>
        <authorList>
            <person name="Pauvert C."/>
            <person name="Hitch T.C.A."/>
            <person name="Clavel T."/>
        </authorList>
    </citation>
    <scope>NUCLEOTIDE SEQUENCE [LARGE SCALE GENOMIC DNA]</scope>
    <source>
        <strain evidence="13 14">CLA-SR-H021</strain>
    </source>
</reference>
<comment type="caution">
    <text evidence="13">The sequence shown here is derived from an EMBL/GenBank/DDBJ whole genome shotgun (WGS) entry which is preliminary data.</text>
</comment>
<evidence type="ECO:0000313" key="14">
    <source>
        <dbReference type="Proteomes" id="UP001454086"/>
    </source>
</evidence>
<dbReference type="PIRSF" id="PIRSF006603">
    <property type="entry name" value="DinF"/>
    <property type="match status" value="1"/>
</dbReference>
<keyword evidence="5" id="KW-0813">Transport</keyword>
<keyword evidence="6" id="KW-0050">Antiport</keyword>
<evidence type="ECO:0000256" key="10">
    <source>
        <dbReference type="ARBA" id="ARBA00023065"/>
    </source>
</evidence>
<comment type="similarity">
    <text evidence="3">Belongs to the multi antimicrobial extrusion (MATE) (TC 2.A.66.1) family.</text>
</comment>
<keyword evidence="10" id="KW-0406">Ion transport</keyword>
<evidence type="ECO:0000256" key="12">
    <source>
        <dbReference type="ARBA" id="ARBA00031636"/>
    </source>
</evidence>
<evidence type="ECO:0000313" key="13">
    <source>
        <dbReference type="EMBL" id="MEQ2428951.1"/>
    </source>
</evidence>
<dbReference type="NCBIfam" id="TIGR00797">
    <property type="entry name" value="matE"/>
    <property type="match status" value="1"/>
</dbReference>
<evidence type="ECO:0000256" key="9">
    <source>
        <dbReference type="ARBA" id="ARBA00022989"/>
    </source>
</evidence>
<comment type="subcellular location">
    <subcellularLocation>
        <location evidence="2">Cell membrane</location>
        <topology evidence="2">Multi-pass membrane protein</topology>
    </subcellularLocation>
</comment>
<evidence type="ECO:0000256" key="8">
    <source>
        <dbReference type="ARBA" id="ARBA00022692"/>
    </source>
</evidence>
<keyword evidence="7" id="KW-1003">Cell membrane</keyword>
<dbReference type="Proteomes" id="UP001454086">
    <property type="component" value="Unassembled WGS sequence"/>
</dbReference>
<keyword evidence="8" id="KW-0812">Transmembrane</keyword>
<evidence type="ECO:0000256" key="3">
    <source>
        <dbReference type="ARBA" id="ARBA00010199"/>
    </source>
</evidence>
<dbReference type="PANTHER" id="PTHR43298">
    <property type="entry name" value="MULTIDRUG RESISTANCE PROTEIN NORM-RELATED"/>
    <property type="match status" value="1"/>
</dbReference>
<keyword evidence="14" id="KW-1185">Reference proteome</keyword>
<name>A0ABV1DF23_9FIRM</name>
<sequence>MSQQKNLTEGNILSSLMGFALPVLAALFLQTMYGAVDMMIVGRFSHAAEVSAVSTGSWIMQTITTAIVGLSMGTTILLGRRIGEKQPEEAGRVAGAGIWMFAWIGIVVTIVMQFLAVPAAGWMQAPREAFDSTASYVRICSAGAVFIVAYNVMGSIFRGLGNSRLPLISVSIACLVNIAGDLLLVGVFGMASAGAAIATVFAQVVSVVLSFAIIKKQKLPFVFDRKSIRCNRALVSHIVKLGFPIAFQDVLVSISFLVISAIVNTLGVIPSAGVGVAEKLAGFVLLVPSAYSQAMSAFVAQNIGAKRPDRARKALLYGILTSLGAGVFLAWFTFFHGDILSGIFSGDREVVLASADYLRAYAIDCLLVSFMFCMTGFFNGCGKTAFVMFQGIAGAFGVRIPVSYLMSRLAPVSLFRIGLATPASTLLQIVLCGIYMKVISKDPLLRMDGRPSSQGRSR</sequence>
<dbReference type="CDD" id="cd13138">
    <property type="entry name" value="MATE_yoeA_like"/>
    <property type="match status" value="1"/>
</dbReference>
<dbReference type="EMBL" id="JBBMFM010000242">
    <property type="protein sequence ID" value="MEQ2428951.1"/>
    <property type="molecule type" value="Genomic_DNA"/>
</dbReference>
<dbReference type="PANTHER" id="PTHR43298:SF2">
    <property type="entry name" value="FMN_FAD EXPORTER YEEO-RELATED"/>
    <property type="match status" value="1"/>
</dbReference>
<accession>A0ABV1DF23</accession>
<dbReference type="InterPro" id="IPR048279">
    <property type="entry name" value="MdtK-like"/>
</dbReference>
<protein>
    <recommendedName>
        <fullName evidence="4">Probable multidrug resistance protein NorM</fullName>
    </recommendedName>
    <alternativeName>
        <fullName evidence="12">Multidrug-efflux transporter</fullName>
    </alternativeName>
</protein>